<dbReference type="Gene3D" id="3.10.450.40">
    <property type="match status" value="1"/>
</dbReference>
<evidence type="ECO:0000313" key="9">
    <source>
        <dbReference type="Proteomes" id="UP001500279"/>
    </source>
</evidence>
<keyword evidence="9" id="KW-1185">Reference proteome</keyword>
<keyword evidence="1" id="KW-0645">Protease</keyword>
<organism evidence="8 9">
    <name type="scientific">Ideonella azotifigens</name>
    <dbReference type="NCBI Taxonomy" id="513160"/>
    <lineage>
        <taxon>Bacteria</taxon>
        <taxon>Pseudomonadati</taxon>
        <taxon>Pseudomonadota</taxon>
        <taxon>Betaproteobacteria</taxon>
        <taxon>Burkholderiales</taxon>
        <taxon>Sphaerotilaceae</taxon>
        <taxon>Ideonella</taxon>
    </lineage>
</organism>
<keyword evidence="2" id="KW-0479">Metal-binding</keyword>
<dbReference type="InterPro" id="IPR013856">
    <property type="entry name" value="Peptidase_M4_domain"/>
</dbReference>
<evidence type="ECO:0000256" key="4">
    <source>
        <dbReference type="ARBA" id="ARBA00022833"/>
    </source>
</evidence>
<keyword evidence="5" id="KW-0482">Metalloprotease</keyword>
<dbReference type="Pfam" id="PF02868">
    <property type="entry name" value="Peptidase_M4_C"/>
    <property type="match status" value="1"/>
</dbReference>
<proteinExistence type="predicted"/>
<evidence type="ECO:0000256" key="5">
    <source>
        <dbReference type="ARBA" id="ARBA00023049"/>
    </source>
</evidence>
<dbReference type="Gene3D" id="3.10.170.10">
    <property type="match status" value="1"/>
</dbReference>
<evidence type="ECO:0000259" key="6">
    <source>
        <dbReference type="Pfam" id="PF01447"/>
    </source>
</evidence>
<dbReference type="EMBL" id="BAAAEW010000008">
    <property type="protein sequence ID" value="GAA0748912.1"/>
    <property type="molecule type" value="Genomic_DNA"/>
</dbReference>
<evidence type="ECO:0000256" key="2">
    <source>
        <dbReference type="ARBA" id="ARBA00022723"/>
    </source>
</evidence>
<keyword evidence="4" id="KW-0862">Zinc</keyword>
<reference evidence="8 9" key="1">
    <citation type="journal article" date="2019" name="Int. J. Syst. Evol. Microbiol.">
        <title>The Global Catalogue of Microorganisms (GCM) 10K type strain sequencing project: providing services to taxonomists for standard genome sequencing and annotation.</title>
        <authorList>
            <consortium name="The Broad Institute Genomics Platform"/>
            <consortium name="The Broad Institute Genome Sequencing Center for Infectious Disease"/>
            <person name="Wu L."/>
            <person name="Ma J."/>
        </authorList>
    </citation>
    <scope>NUCLEOTIDE SEQUENCE [LARGE SCALE GENOMIC DNA]</scope>
    <source>
        <strain evidence="8 9">JCM 15503</strain>
    </source>
</reference>
<feature type="domain" description="Peptidase M4 C-terminal" evidence="7">
    <location>
        <begin position="210"/>
        <end position="255"/>
    </location>
</feature>
<dbReference type="SUPFAM" id="SSF55486">
    <property type="entry name" value="Metalloproteases ('zincins'), catalytic domain"/>
    <property type="match status" value="1"/>
</dbReference>
<name>A0ABN1JXX7_9BURK</name>
<dbReference type="Proteomes" id="UP001500279">
    <property type="component" value="Unassembled WGS sequence"/>
</dbReference>
<feature type="domain" description="Peptidase M4" evidence="6">
    <location>
        <begin position="64"/>
        <end position="207"/>
    </location>
</feature>
<dbReference type="Pfam" id="PF01447">
    <property type="entry name" value="Peptidase_M4"/>
    <property type="match status" value="1"/>
</dbReference>
<dbReference type="InterPro" id="IPR001570">
    <property type="entry name" value="Peptidase_M4_C_domain"/>
</dbReference>
<evidence type="ECO:0008006" key="10">
    <source>
        <dbReference type="Google" id="ProtNLM"/>
    </source>
</evidence>
<comment type="caution">
    <text evidence="8">The sequence shown here is derived from an EMBL/GenBank/DDBJ whole genome shotgun (WGS) entry which is preliminary data.</text>
</comment>
<evidence type="ECO:0000256" key="3">
    <source>
        <dbReference type="ARBA" id="ARBA00022801"/>
    </source>
</evidence>
<gene>
    <name evidence="8" type="ORF">GCM10009107_19070</name>
</gene>
<dbReference type="RefSeq" id="WP_141285426.1">
    <property type="nucleotide sequence ID" value="NZ_BAAAEW010000008.1"/>
</dbReference>
<dbReference type="Gene3D" id="1.10.390.10">
    <property type="entry name" value="Neutral Protease Domain 2"/>
    <property type="match status" value="1"/>
</dbReference>
<dbReference type="InterPro" id="IPR027268">
    <property type="entry name" value="Peptidase_M4/M1_CTD_sf"/>
</dbReference>
<dbReference type="PANTHER" id="PTHR33794">
    <property type="entry name" value="BACILLOLYSIN"/>
    <property type="match status" value="1"/>
</dbReference>
<sequence length="266" mass="28850">MKDSSVLSRQLVIYAPDGQARLAWEVVVSGSDSVGGPARMHVLVDAHQARLLGRWNDTHSADNKGTGKSLYYGTVPLHDTVNKAATKYTLQDNTRGGHYVVDMNAGADQESLFTATDNIWGDGTMADRQTDAAYGQNVTWDFYKNLLGRNGIADDGNCAHSRVHSDLDNAYWDDQCFCMMYGDGGAQFKPLVALDVTDHEMTHGVTSRTAGLIGIGRDKATRIWYRALSVYMVSTETLAMARVDTIKAAEGLYGGEPALNDGAFAG</sequence>
<dbReference type="InterPro" id="IPR050728">
    <property type="entry name" value="Zinc_Metalloprotease_M4"/>
</dbReference>
<dbReference type="PANTHER" id="PTHR33794:SF1">
    <property type="entry name" value="BACILLOLYSIN"/>
    <property type="match status" value="1"/>
</dbReference>
<evidence type="ECO:0000259" key="7">
    <source>
        <dbReference type="Pfam" id="PF02868"/>
    </source>
</evidence>
<evidence type="ECO:0000313" key="8">
    <source>
        <dbReference type="EMBL" id="GAA0748912.1"/>
    </source>
</evidence>
<protein>
    <recommendedName>
        <fullName evidence="10">Neutral metalloproteinase</fullName>
    </recommendedName>
</protein>
<accession>A0ABN1JXX7</accession>
<evidence type="ECO:0000256" key="1">
    <source>
        <dbReference type="ARBA" id="ARBA00022670"/>
    </source>
</evidence>
<keyword evidence="3" id="KW-0378">Hydrolase</keyword>